<dbReference type="SUPFAM" id="SSF52540">
    <property type="entry name" value="P-loop containing nucleoside triphosphate hydrolases"/>
    <property type="match status" value="1"/>
</dbReference>
<accession>A0AA91GC21</accession>
<keyword evidence="2" id="KW-0547">Nucleotide-binding</keyword>
<dbReference type="GO" id="GO:0005524">
    <property type="term" value="F:ATP binding"/>
    <property type="evidence" value="ECO:0007669"/>
    <property type="project" value="UniProtKB-KW"/>
</dbReference>
<dbReference type="InterPro" id="IPR003593">
    <property type="entry name" value="AAA+_ATPase"/>
</dbReference>
<keyword evidence="3" id="KW-0067">ATP-binding</keyword>
<dbReference type="AlphaFoldDB" id="A0AA91GC21"/>
<evidence type="ECO:0000313" key="6">
    <source>
        <dbReference type="Proteomes" id="UP000183039"/>
    </source>
</evidence>
<dbReference type="Gene3D" id="3.40.50.300">
    <property type="entry name" value="P-loop containing nucleotide triphosphate hydrolases"/>
    <property type="match status" value="1"/>
</dbReference>
<name>A0AA91GC21_9ENTE</name>
<organism evidence="5 6">
    <name type="scientific">Enterococcus silesiacus</name>
    <dbReference type="NCBI Taxonomy" id="332949"/>
    <lineage>
        <taxon>Bacteria</taxon>
        <taxon>Bacillati</taxon>
        <taxon>Bacillota</taxon>
        <taxon>Bacilli</taxon>
        <taxon>Lactobacillales</taxon>
        <taxon>Enterococcaceae</taxon>
        <taxon>Enterococcus</taxon>
    </lineage>
</organism>
<evidence type="ECO:0000256" key="1">
    <source>
        <dbReference type="ARBA" id="ARBA00022448"/>
    </source>
</evidence>
<dbReference type="EMBL" id="JXLC01000004">
    <property type="protein sequence ID" value="OJG92680.1"/>
    <property type="molecule type" value="Genomic_DNA"/>
</dbReference>
<evidence type="ECO:0000256" key="3">
    <source>
        <dbReference type="ARBA" id="ARBA00022840"/>
    </source>
</evidence>
<evidence type="ECO:0000259" key="4">
    <source>
        <dbReference type="PROSITE" id="PS50893"/>
    </source>
</evidence>
<comment type="caution">
    <text evidence="5">The sequence shown here is derived from an EMBL/GenBank/DDBJ whole genome shotgun (WGS) entry which is preliminary data.</text>
</comment>
<evidence type="ECO:0000313" key="5">
    <source>
        <dbReference type="EMBL" id="OJG92680.1"/>
    </source>
</evidence>
<dbReference type="PANTHER" id="PTHR42939">
    <property type="entry name" value="ABC TRANSPORTER ATP-BINDING PROTEIN ALBC-RELATED"/>
    <property type="match status" value="1"/>
</dbReference>
<dbReference type="InterPro" id="IPR003439">
    <property type="entry name" value="ABC_transporter-like_ATP-bd"/>
</dbReference>
<reference evidence="5 6" key="1">
    <citation type="submission" date="2014-12" db="EMBL/GenBank/DDBJ databases">
        <title>Draft genome sequences of 29 type strains of Enterococci.</title>
        <authorList>
            <person name="Zhong Z."/>
            <person name="Sun Z."/>
            <person name="Liu W."/>
            <person name="Zhang W."/>
            <person name="Zhang H."/>
        </authorList>
    </citation>
    <scope>NUCLEOTIDE SEQUENCE [LARGE SCALE GENOMIC DNA]</scope>
    <source>
        <strain evidence="5 6">DSM 22801</strain>
    </source>
</reference>
<dbReference type="InterPro" id="IPR051782">
    <property type="entry name" value="ABC_Transporter_VariousFunc"/>
</dbReference>
<keyword evidence="1" id="KW-0813">Transport</keyword>
<dbReference type="CDD" id="cd03230">
    <property type="entry name" value="ABC_DR_subfamily_A"/>
    <property type="match status" value="1"/>
</dbReference>
<dbReference type="Proteomes" id="UP000183039">
    <property type="component" value="Unassembled WGS sequence"/>
</dbReference>
<evidence type="ECO:0000256" key="2">
    <source>
        <dbReference type="ARBA" id="ARBA00022741"/>
    </source>
</evidence>
<protein>
    <recommendedName>
        <fullName evidence="4">ABC transporter domain-containing protein</fullName>
    </recommendedName>
</protein>
<proteinExistence type="predicted"/>
<dbReference type="GO" id="GO:0016887">
    <property type="term" value="F:ATP hydrolysis activity"/>
    <property type="evidence" value="ECO:0007669"/>
    <property type="project" value="InterPro"/>
</dbReference>
<dbReference type="InterPro" id="IPR027417">
    <property type="entry name" value="P-loop_NTPase"/>
</dbReference>
<dbReference type="PROSITE" id="PS50893">
    <property type="entry name" value="ABC_TRANSPORTER_2"/>
    <property type="match status" value="1"/>
</dbReference>
<feature type="domain" description="ABC transporter" evidence="4">
    <location>
        <begin position="20"/>
        <end position="244"/>
    </location>
</feature>
<dbReference type="PANTHER" id="PTHR42939:SF1">
    <property type="entry name" value="ABC TRANSPORTER ATP-BINDING PROTEIN ALBC-RELATED"/>
    <property type="match status" value="1"/>
</dbReference>
<sequence>MWKYRAIKKNRRKINMGKILEIKGVTKYFGEQQVLDELDFSLDEPKIIALVAPNGTGKTTLLNSIANIDQIDSGTIRIFEQPNTDYRLFYKMSYLQDSSILYGNLTGWDHLEFVRKEQGQSKEELQRLVVELGIEEYLKKKVKHYSLGMKQHLLLTVSLINQPELLLMDEPLNGLDPNSIIKVRNIIRALANKGVSIIISSHNLEEIEKVTEHVLFLYEGKLIEKADVMIDAIEYTLVLKDLEKALSFLSRIDVPCTKLSEYKLVGTFSKQQFAVFHSFCEEQEIELFDCQVTNGQLESVYFNLYGQNQRGSL</sequence>
<dbReference type="SMART" id="SM00382">
    <property type="entry name" value="AAA"/>
    <property type="match status" value="1"/>
</dbReference>
<gene>
    <name evidence="5" type="ORF">RV15_GL002625</name>
</gene>
<dbReference type="Pfam" id="PF00005">
    <property type="entry name" value="ABC_tran"/>
    <property type="match status" value="1"/>
</dbReference>